<dbReference type="CDD" id="cd07106">
    <property type="entry name" value="ALDH_AldA-AAD23400"/>
    <property type="match status" value="1"/>
</dbReference>
<feature type="domain" description="Aldehyde dehydrogenase" evidence="5">
    <location>
        <begin position="23"/>
        <end position="473"/>
    </location>
</feature>
<dbReference type="EMBL" id="FWFN01000001">
    <property type="protein sequence ID" value="SLN17796.1"/>
    <property type="molecule type" value="Genomic_DNA"/>
</dbReference>
<dbReference type="InterPro" id="IPR044086">
    <property type="entry name" value="LUC3-like"/>
</dbReference>
<dbReference type="PROSITE" id="PS00687">
    <property type="entry name" value="ALDEHYDE_DEHYDR_GLU"/>
    <property type="match status" value="1"/>
</dbReference>
<gene>
    <name evidence="6" type="primary">feaB</name>
    <name evidence="6" type="ORF">PSM7751_00579</name>
</gene>
<accession>A0A1X6YDI1</accession>
<proteinExistence type="inferred from homology"/>
<organism evidence="6 7">
    <name type="scientific">Pseudooceanicola marinus</name>
    <dbReference type="NCBI Taxonomy" id="396013"/>
    <lineage>
        <taxon>Bacteria</taxon>
        <taxon>Pseudomonadati</taxon>
        <taxon>Pseudomonadota</taxon>
        <taxon>Alphaproteobacteria</taxon>
        <taxon>Rhodobacterales</taxon>
        <taxon>Paracoccaceae</taxon>
        <taxon>Pseudooceanicola</taxon>
    </lineage>
</organism>
<name>A0A1X6YDI1_9RHOB</name>
<evidence type="ECO:0000259" key="5">
    <source>
        <dbReference type="Pfam" id="PF00171"/>
    </source>
</evidence>
<dbReference type="Gene3D" id="3.40.309.10">
    <property type="entry name" value="Aldehyde Dehydrogenase, Chain A, domain 2"/>
    <property type="match status" value="1"/>
</dbReference>
<evidence type="ECO:0000313" key="6">
    <source>
        <dbReference type="EMBL" id="SLN17796.1"/>
    </source>
</evidence>
<dbReference type="FunFam" id="3.40.605.10:FF:000007">
    <property type="entry name" value="NAD/NADP-dependent betaine aldehyde dehydrogenase"/>
    <property type="match status" value="1"/>
</dbReference>
<dbReference type="GO" id="GO:0008957">
    <property type="term" value="F:phenylacetaldehyde dehydrogenase (NAD+) activity"/>
    <property type="evidence" value="ECO:0007669"/>
    <property type="project" value="UniProtKB-EC"/>
</dbReference>
<dbReference type="InterPro" id="IPR016163">
    <property type="entry name" value="Ald_DH_C"/>
</dbReference>
<keyword evidence="2 4" id="KW-0560">Oxidoreductase</keyword>
<evidence type="ECO:0000256" key="4">
    <source>
        <dbReference type="RuleBase" id="RU003345"/>
    </source>
</evidence>
<reference evidence="6 7" key="1">
    <citation type="submission" date="2017-03" db="EMBL/GenBank/DDBJ databases">
        <authorList>
            <person name="Afonso C.L."/>
            <person name="Miller P.J."/>
            <person name="Scott M.A."/>
            <person name="Spackman E."/>
            <person name="Goraichik I."/>
            <person name="Dimitrov K.M."/>
            <person name="Suarez D.L."/>
            <person name="Swayne D.E."/>
        </authorList>
    </citation>
    <scope>NUCLEOTIDE SEQUENCE [LARGE SCALE GENOMIC DNA]</scope>
    <source>
        <strain evidence="6 7">CECT 7751</strain>
    </source>
</reference>
<dbReference type="InterPro" id="IPR016162">
    <property type="entry name" value="Ald_DH_N"/>
</dbReference>
<keyword evidence="7" id="KW-1185">Reference proteome</keyword>
<evidence type="ECO:0000256" key="3">
    <source>
        <dbReference type="PROSITE-ProRule" id="PRU10007"/>
    </source>
</evidence>
<dbReference type="EC" id="1.2.1.39" evidence="6"/>
<dbReference type="RefSeq" id="WP_100148412.1">
    <property type="nucleotide sequence ID" value="NZ_FWFN01000001.1"/>
</dbReference>
<dbReference type="PANTHER" id="PTHR11699">
    <property type="entry name" value="ALDEHYDE DEHYDROGENASE-RELATED"/>
    <property type="match status" value="1"/>
</dbReference>
<dbReference type="InterPro" id="IPR016161">
    <property type="entry name" value="Ald_DH/histidinol_DH"/>
</dbReference>
<dbReference type="SUPFAM" id="SSF53720">
    <property type="entry name" value="ALDH-like"/>
    <property type="match status" value="1"/>
</dbReference>
<dbReference type="OrthoDB" id="9802947at2"/>
<dbReference type="InterPro" id="IPR015590">
    <property type="entry name" value="Aldehyde_DH_dom"/>
</dbReference>
<dbReference type="InterPro" id="IPR029510">
    <property type="entry name" value="Ald_DH_CS_GLU"/>
</dbReference>
<dbReference type="InterPro" id="IPR016160">
    <property type="entry name" value="Ald_DH_CS_CYS"/>
</dbReference>
<feature type="active site" evidence="3">
    <location>
        <position position="253"/>
    </location>
</feature>
<dbReference type="AlphaFoldDB" id="A0A1X6YDI1"/>
<evidence type="ECO:0000256" key="1">
    <source>
        <dbReference type="ARBA" id="ARBA00009986"/>
    </source>
</evidence>
<dbReference type="PROSITE" id="PS00070">
    <property type="entry name" value="ALDEHYDE_DEHYDR_CYS"/>
    <property type="match status" value="1"/>
</dbReference>
<evidence type="ECO:0000256" key="2">
    <source>
        <dbReference type="ARBA" id="ARBA00023002"/>
    </source>
</evidence>
<dbReference type="Pfam" id="PF00171">
    <property type="entry name" value="Aldedh"/>
    <property type="match status" value="1"/>
</dbReference>
<evidence type="ECO:0000313" key="7">
    <source>
        <dbReference type="Proteomes" id="UP000193963"/>
    </source>
</evidence>
<protein>
    <submittedName>
        <fullName evidence="6">Phenylacetaldehyde dehydrogenase</fullName>
        <ecNumber evidence="6">1.2.1.39</ecNumber>
    </submittedName>
</protein>
<comment type="similarity">
    <text evidence="1 4">Belongs to the aldehyde dehydrogenase family.</text>
</comment>
<dbReference type="Proteomes" id="UP000193963">
    <property type="component" value="Unassembled WGS sequence"/>
</dbReference>
<dbReference type="Gene3D" id="3.40.605.10">
    <property type="entry name" value="Aldehyde Dehydrogenase, Chain A, domain 1"/>
    <property type="match status" value="1"/>
</dbReference>
<sequence length="475" mass="49741">MALDQDAPGPYPMIIGGKPVTTEDTFAVTNPATGAVVGHAPQGTAAHLEDAVAAARAAFPAWASTPDADRAAACHAIAAKMEEHAEELARLITLEQGKPLGGVGSRFEMGGVSAWSHYTGTLSAPMQVLVDSDKERVEMQRPPLGVVASITPWNWPVLIATWHILPAIRTGNTVVAKPSPYTPLSTLRFVALMNEVLPAGVVNVVCSDETTDNLGALISGHRGIDKIVFTGSTATGCKVAASAAPNMTRMTLELGGNDAGIVLPDVDPAAIAEGLFWSAFINMGQTCAALKRLYVHEDVHDAVCEAFAAYVKNIPMGDGLDEGSVMGPIANQMQFDKVARLVADAARKGTVLTGGAPGEGLFFPLTLISGLDNGDALVDEEQFGPALPIIKYRDLDEVIAKANAGPTGLGGSVWSADVEKAREIAKRLDCGTVWINQHGMIRPDAPFGGRKMSGVGVEFGQEGLNAYTDIQTIIA</sequence>